<dbReference type="InterPro" id="IPR036812">
    <property type="entry name" value="NAD(P)_OxRdtase_dom_sf"/>
</dbReference>
<dbReference type="PANTHER" id="PTHR43364:SF4">
    <property type="entry name" value="NAD(P)-LINKED OXIDOREDUCTASE SUPERFAMILY PROTEIN"/>
    <property type="match status" value="1"/>
</dbReference>
<dbReference type="RefSeq" id="WP_237383065.1">
    <property type="nucleotide sequence ID" value="NZ_CP071793.1"/>
</dbReference>
<dbReference type="Pfam" id="PF00248">
    <property type="entry name" value="Aldo_ket_red"/>
    <property type="match status" value="1"/>
</dbReference>
<sequence length="343" mass="38311">MKYNRLGSSDLEVSEVCLGTMTFGQQNTESEAFGLLDVAHDRGVTFLDSAEMYPVPAREETQGRSEAIIGQWLAGRDRSRFVVATKVIGRSGMQWIRDGGGLDRAHIEAAVEDSLRRLRTDYIDLYQLHWPDRYVPKFGGAFFNHDEYYEGTPIEETVAVLGDLVRAGKIRHYGLSNETPYGVSRFSRAAEALGVAKPVTIQNAYNLLNRTYDLHLAESCHHEGLQLLPYSPLAFGLLTGKYLGGAKPKGTRFQLFPFFGARYLKKVNKDEAIAAYLEVAGEKKLTHLALQFCRSRSFVASTIIGATSLDQLNENLDAFEGELSSHELRGILKVHRKYPNPCV</sequence>
<evidence type="ECO:0000256" key="1">
    <source>
        <dbReference type="ARBA" id="ARBA00023002"/>
    </source>
</evidence>
<proteinExistence type="predicted"/>
<dbReference type="EMBL" id="CP071793">
    <property type="protein sequence ID" value="QTD52967.1"/>
    <property type="molecule type" value="Genomic_DNA"/>
</dbReference>
<accession>A0A8A4TUD4</accession>
<gene>
    <name evidence="3" type="ORF">J3U87_10920</name>
</gene>
<dbReference type="InterPro" id="IPR023210">
    <property type="entry name" value="NADP_OxRdtase_dom"/>
</dbReference>
<dbReference type="CDD" id="cd19094">
    <property type="entry name" value="AKR_Tas-like"/>
    <property type="match status" value="1"/>
</dbReference>
<organism evidence="3 4">
    <name type="scientific">Sulfidibacter corallicola</name>
    <dbReference type="NCBI Taxonomy" id="2818388"/>
    <lineage>
        <taxon>Bacteria</taxon>
        <taxon>Pseudomonadati</taxon>
        <taxon>Acidobacteriota</taxon>
        <taxon>Holophagae</taxon>
        <taxon>Acanthopleuribacterales</taxon>
        <taxon>Acanthopleuribacteraceae</taxon>
        <taxon>Sulfidibacter</taxon>
    </lineage>
</organism>
<reference evidence="3" key="1">
    <citation type="submission" date="2021-03" db="EMBL/GenBank/DDBJ databases">
        <title>Acanthopleuribacteraceae sp. M133.</title>
        <authorList>
            <person name="Wang G."/>
        </authorList>
    </citation>
    <scope>NUCLEOTIDE SEQUENCE</scope>
    <source>
        <strain evidence="3">M133</strain>
    </source>
</reference>
<protein>
    <submittedName>
        <fullName evidence="3">Aldo/keto reductase</fullName>
    </submittedName>
</protein>
<feature type="domain" description="NADP-dependent oxidoreductase" evidence="2">
    <location>
        <begin position="16"/>
        <end position="331"/>
    </location>
</feature>
<dbReference type="PRINTS" id="PR00069">
    <property type="entry name" value="ALDKETRDTASE"/>
</dbReference>
<dbReference type="Proteomes" id="UP000663929">
    <property type="component" value="Chromosome"/>
</dbReference>
<name>A0A8A4TUD4_SULCO</name>
<dbReference type="SUPFAM" id="SSF51430">
    <property type="entry name" value="NAD(P)-linked oxidoreductase"/>
    <property type="match status" value="1"/>
</dbReference>
<dbReference type="AlphaFoldDB" id="A0A8A4TUD4"/>
<keyword evidence="1" id="KW-0560">Oxidoreductase</keyword>
<evidence type="ECO:0000313" key="3">
    <source>
        <dbReference type="EMBL" id="QTD52967.1"/>
    </source>
</evidence>
<keyword evidence="4" id="KW-1185">Reference proteome</keyword>
<dbReference type="PANTHER" id="PTHR43364">
    <property type="entry name" value="NADH-SPECIFIC METHYLGLYOXAL REDUCTASE-RELATED"/>
    <property type="match status" value="1"/>
</dbReference>
<dbReference type="InterPro" id="IPR050523">
    <property type="entry name" value="AKR_Detox_Biosynth"/>
</dbReference>
<dbReference type="GO" id="GO:0016491">
    <property type="term" value="F:oxidoreductase activity"/>
    <property type="evidence" value="ECO:0007669"/>
    <property type="project" value="UniProtKB-KW"/>
</dbReference>
<dbReference type="KEGG" id="scor:J3U87_10920"/>
<evidence type="ECO:0000313" key="4">
    <source>
        <dbReference type="Proteomes" id="UP000663929"/>
    </source>
</evidence>
<evidence type="ECO:0000259" key="2">
    <source>
        <dbReference type="Pfam" id="PF00248"/>
    </source>
</evidence>
<dbReference type="InterPro" id="IPR020471">
    <property type="entry name" value="AKR"/>
</dbReference>
<dbReference type="Gene3D" id="3.20.20.100">
    <property type="entry name" value="NADP-dependent oxidoreductase domain"/>
    <property type="match status" value="1"/>
</dbReference>